<comment type="function">
    <text evidence="9">eIF-2 functions in the early steps of protein synthesis by forming a ternary complex with GTP and initiator tRNA. This complex binds to a 40S ribosomal subunit, followed by mRNA binding to form a 43S pre-initiation complex. Junction of the 60S ribosomal subunit to form the 80S initiation complex is preceded by hydrolysis of the GTP bound to eIF-2 and release of an eIF-2-GDP binary complex. In order for eIF-2 to recycle and catalyze another round of initiation, the GDP bound to eIF-2 must exchange with GTP by way of a reaction catalyzed by eIF2B.</text>
</comment>
<dbReference type="EMBL" id="KZ819636">
    <property type="protein sequence ID" value="PWN90275.1"/>
    <property type="molecule type" value="Genomic_DNA"/>
</dbReference>
<dbReference type="Pfam" id="PF07541">
    <property type="entry name" value="EIF_2_alpha"/>
    <property type="match status" value="1"/>
</dbReference>
<proteinExistence type="inferred from homology"/>
<dbReference type="Proteomes" id="UP000245768">
    <property type="component" value="Unassembled WGS sequence"/>
</dbReference>
<evidence type="ECO:0000313" key="13">
    <source>
        <dbReference type="Proteomes" id="UP000245768"/>
    </source>
</evidence>
<name>A0A316YR78_9BASI</name>
<evidence type="ECO:0000256" key="1">
    <source>
        <dbReference type="ARBA" id="ARBA00004514"/>
    </source>
</evidence>
<keyword evidence="6" id="KW-0597">Phosphoprotein</keyword>
<evidence type="ECO:0000256" key="4">
    <source>
        <dbReference type="ARBA" id="ARBA00022490"/>
    </source>
</evidence>
<dbReference type="PANTHER" id="PTHR10602:SF0">
    <property type="entry name" value="EUKARYOTIC TRANSLATION INITIATION FACTOR 2 SUBUNIT 1"/>
    <property type="match status" value="1"/>
</dbReference>
<dbReference type="GeneID" id="37041146"/>
<evidence type="ECO:0000256" key="2">
    <source>
        <dbReference type="ARBA" id="ARBA00007223"/>
    </source>
</evidence>
<dbReference type="InterPro" id="IPR011488">
    <property type="entry name" value="TIF_2_asu"/>
</dbReference>
<evidence type="ECO:0000256" key="8">
    <source>
        <dbReference type="ARBA" id="ARBA00022917"/>
    </source>
</evidence>
<accession>A0A316YR78</accession>
<evidence type="ECO:0000256" key="9">
    <source>
        <dbReference type="ARBA" id="ARBA00060206"/>
    </source>
</evidence>
<evidence type="ECO:0000313" key="12">
    <source>
        <dbReference type="EMBL" id="PWN90275.1"/>
    </source>
</evidence>
<keyword evidence="5 12" id="KW-0396">Initiation factor</keyword>
<gene>
    <name evidence="12" type="ORF">FA10DRAFT_240979</name>
</gene>
<dbReference type="GO" id="GO:0043022">
    <property type="term" value="F:ribosome binding"/>
    <property type="evidence" value="ECO:0007669"/>
    <property type="project" value="TreeGrafter"/>
</dbReference>
<dbReference type="CDD" id="cd04452">
    <property type="entry name" value="S1_IF2_alpha"/>
    <property type="match status" value="1"/>
</dbReference>
<dbReference type="SMART" id="SM00316">
    <property type="entry name" value="S1"/>
    <property type="match status" value="1"/>
</dbReference>
<dbReference type="RefSeq" id="XP_025377473.1">
    <property type="nucleotide sequence ID" value="XM_025519230.1"/>
</dbReference>
<dbReference type="Gene3D" id="3.30.70.1130">
    <property type="entry name" value="EIF_2_alpha"/>
    <property type="match status" value="1"/>
</dbReference>
<evidence type="ECO:0000256" key="3">
    <source>
        <dbReference type="ARBA" id="ARBA00020409"/>
    </source>
</evidence>
<dbReference type="PANTHER" id="PTHR10602">
    <property type="entry name" value="EUKARYOTIC TRANSLATION INITIATION FACTOR 2 SUBUNIT 1"/>
    <property type="match status" value="1"/>
</dbReference>
<keyword evidence="7" id="KW-0694">RNA-binding</keyword>
<dbReference type="GO" id="GO:0033290">
    <property type="term" value="C:eukaryotic 48S preinitiation complex"/>
    <property type="evidence" value="ECO:0007669"/>
    <property type="project" value="TreeGrafter"/>
</dbReference>
<dbReference type="GO" id="GO:0005850">
    <property type="term" value="C:eukaryotic translation initiation factor 2 complex"/>
    <property type="evidence" value="ECO:0007669"/>
    <property type="project" value="TreeGrafter"/>
</dbReference>
<evidence type="ECO:0000256" key="10">
    <source>
        <dbReference type="SAM" id="Coils"/>
    </source>
</evidence>
<keyword evidence="4" id="KW-0963">Cytoplasm</keyword>
<dbReference type="AlphaFoldDB" id="A0A316YR78"/>
<dbReference type="Gene3D" id="1.10.150.190">
    <property type="entry name" value="Translation initiation factor 2, subunit 1, domain 2"/>
    <property type="match status" value="1"/>
</dbReference>
<dbReference type="InterPro" id="IPR044126">
    <property type="entry name" value="S1_IF2_alpha"/>
</dbReference>
<dbReference type="PROSITE" id="PS50126">
    <property type="entry name" value="S1"/>
    <property type="match status" value="1"/>
</dbReference>
<dbReference type="GO" id="GO:0003723">
    <property type="term" value="F:RNA binding"/>
    <property type="evidence" value="ECO:0007669"/>
    <property type="project" value="UniProtKB-KW"/>
</dbReference>
<dbReference type="InterPro" id="IPR024054">
    <property type="entry name" value="TIF2_asu_middle_sf"/>
</dbReference>
<organism evidence="12 13">
    <name type="scientific">Acaromyces ingoldii</name>
    <dbReference type="NCBI Taxonomy" id="215250"/>
    <lineage>
        <taxon>Eukaryota</taxon>
        <taxon>Fungi</taxon>
        <taxon>Dikarya</taxon>
        <taxon>Basidiomycota</taxon>
        <taxon>Ustilaginomycotina</taxon>
        <taxon>Exobasidiomycetes</taxon>
        <taxon>Exobasidiales</taxon>
        <taxon>Cryptobasidiaceae</taxon>
        <taxon>Acaromyces</taxon>
    </lineage>
</organism>
<feature type="non-terminal residue" evidence="12">
    <location>
        <position position="298"/>
    </location>
</feature>
<dbReference type="InterPro" id="IPR024055">
    <property type="entry name" value="TIF2_asu_C"/>
</dbReference>
<feature type="coiled-coil region" evidence="10">
    <location>
        <begin position="264"/>
        <end position="294"/>
    </location>
</feature>
<dbReference type="Pfam" id="PF00575">
    <property type="entry name" value="S1"/>
    <property type="match status" value="1"/>
</dbReference>
<dbReference type="FunFam" id="2.40.50.140:FF:000015">
    <property type="entry name" value="Eukaryotic translation initiation factor 2 subunit alpha"/>
    <property type="match status" value="1"/>
</dbReference>
<reference evidence="12 13" key="1">
    <citation type="journal article" date="2018" name="Mol. Biol. Evol.">
        <title>Broad Genomic Sampling Reveals a Smut Pathogenic Ancestry of the Fungal Clade Ustilaginomycotina.</title>
        <authorList>
            <person name="Kijpornyongpan T."/>
            <person name="Mondo S.J."/>
            <person name="Barry K."/>
            <person name="Sandor L."/>
            <person name="Lee J."/>
            <person name="Lipzen A."/>
            <person name="Pangilinan J."/>
            <person name="LaButti K."/>
            <person name="Hainaut M."/>
            <person name="Henrissat B."/>
            <person name="Grigoriev I.V."/>
            <person name="Spatafora J.W."/>
            <person name="Aime M.C."/>
        </authorList>
    </citation>
    <scope>NUCLEOTIDE SEQUENCE [LARGE SCALE GENOMIC DNA]</scope>
    <source>
        <strain evidence="12 13">MCA 4198</strain>
    </source>
</reference>
<dbReference type="SUPFAM" id="SSF110993">
    <property type="entry name" value="eIF-2-alpha, C-terminal domain"/>
    <property type="match status" value="1"/>
</dbReference>
<dbReference type="FunCoup" id="A0A316YR78">
    <property type="interactions" value="625"/>
</dbReference>
<dbReference type="InParanoid" id="A0A316YR78"/>
<keyword evidence="8" id="KW-0648">Protein biosynthesis</keyword>
<feature type="domain" description="S1 motif" evidence="11">
    <location>
        <begin position="12"/>
        <end position="83"/>
    </location>
</feature>
<protein>
    <recommendedName>
        <fullName evidence="3">Eukaryotic translation initiation factor 2 subunit alpha</fullName>
    </recommendedName>
</protein>
<keyword evidence="13" id="KW-1185">Reference proteome</keyword>
<dbReference type="InterPro" id="IPR012340">
    <property type="entry name" value="NA-bd_OB-fold"/>
</dbReference>
<dbReference type="FunFam" id="3.30.70.1130:FF:000001">
    <property type="entry name" value="Eukaryotic translation initiation factor 2 subunit 1"/>
    <property type="match status" value="1"/>
</dbReference>
<evidence type="ECO:0000256" key="5">
    <source>
        <dbReference type="ARBA" id="ARBA00022540"/>
    </source>
</evidence>
<sequence length="298" mass="33844">MRYYEKTLPDTDEVVMCQVRQIAEMGAYVKLLEYDNAEGMILLSELSRRRIRSIQKLVRVGRNEVVVVLRVDKEKGYIDLSKRRVSPEDVMKCEERYNKSKAVHTIMAHIAGKLGRPIESLYEAIAWPLDRKYGHAYDAFKVAVTEPQMVFESMTIDEDVLKELQANIARRLTPQPVKIRADFEVTCFGNEGIDAIKRALKEGEKIETETIPVKVKLVAPPLYVLLTNSTDKQGGIDLLEKALENIEKSIKGEGGDLQVKMKPKAVSETEDQELEQLMARVEKENAEVEGDEDSEGEE</sequence>
<keyword evidence="10" id="KW-0175">Coiled coil</keyword>
<dbReference type="SUPFAM" id="SSF50249">
    <property type="entry name" value="Nucleic acid-binding proteins"/>
    <property type="match status" value="1"/>
</dbReference>
<comment type="similarity">
    <text evidence="2">Belongs to the eIF-2-alpha family.</text>
</comment>
<evidence type="ECO:0000259" key="11">
    <source>
        <dbReference type="PROSITE" id="PS50126"/>
    </source>
</evidence>
<dbReference type="Gene3D" id="2.40.50.140">
    <property type="entry name" value="Nucleic acid-binding proteins"/>
    <property type="match status" value="1"/>
</dbReference>
<dbReference type="FunFam" id="1.10.150.190:FF:000002">
    <property type="entry name" value="Translation initiation factor 2, alpha subunit"/>
    <property type="match status" value="1"/>
</dbReference>
<dbReference type="SUPFAM" id="SSF116742">
    <property type="entry name" value="eIF2alpha middle domain-like"/>
    <property type="match status" value="1"/>
</dbReference>
<dbReference type="OrthoDB" id="1685042at2759"/>
<comment type="subcellular location">
    <subcellularLocation>
        <location evidence="1">Cytoplasm</location>
        <location evidence="1">Cytosol</location>
    </subcellularLocation>
</comment>
<evidence type="ECO:0000256" key="6">
    <source>
        <dbReference type="ARBA" id="ARBA00022553"/>
    </source>
</evidence>
<dbReference type="InterPro" id="IPR003029">
    <property type="entry name" value="S1_domain"/>
</dbReference>
<evidence type="ECO:0000256" key="7">
    <source>
        <dbReference type="ARBA" id="ARBA00022884"/>
    </source>
</evidence>
<dbReference type="GO" id="GO:0003743">
    <property type="term" value="F:translation initiation factor activity"/>
    <property type="evidence" value="ECO:0007669"/>
    <property type="project" value="UniProtKB-KW"/>
</dbReference>
<dbReference type="GO" id="GO:0005829">
    <property type="term" value="C:cytosol"/>
    <property type="evidence" value="ECO:0007669"/>
    <property type="project" value="UniProtKB-SubCell"/>
</dbReference>
<dbReference type="STRING" id="215250.A0A316YR78"/>